<evidence type="ECO:0000256" key="9">
    <source>
        <dbReference type="RuleBase" id="RU000454"/>
    </source>
</evidence>
<keyword evidence="4 9" id="KW-0645">Protease</keyword>
<dbReference type="SUPFAM" id="SSF50630">
    <property type="entry name" value="Acid proteases"/>
    <property type="match status" value="1"/>
</dbReference>
<evidence type="ECO:0000256" key="2">
    <source>
        <dbReference type="ARBA" id="ARBA00007447"/>
    </source>
</evidence>
<evidence type="ECO:0000256" key="3">
    <source>
        <dbReference type="ARBA" id="ARBA00013205"/>
    </source>
</evidence>
<dbReference type="PROSITE" id="PS00141">
    <property type="entry name" value="ASP_PROTEASE"/>
    <property type="match status" value="1"/>
</dbReference>
<dbReference type="PRINTS" id="PR00792">
    <property type="entry name" value="PEPSIN"/>
</dbReference>
<dbReference type="InterPro" id="IPR034164">
    <property type="entry name" value="Pepsin-like_dom"/>
</dbReference>
<comment type="similarity">
    <text evidence="2 9">Belongs to the peptidase A1 family.</text>
</comment>
<dbReference type="OrthoDB" id="15189at2759"/>
<dbReference type="GO" id="GO:0004190">
    <property type="term" value="F:aspartic-type endopeptidase activity"/>
    <property type="evidence" value="ECO:0007669"/>
    <property type="project" value="UniProtKB-KW"/>
</dbReference>
<feature type="active site" evidence="8">
    <location>
        <position position="301"/>
    </location>
</feature>
<organism evidence="11 12">
    <name type="scientific">Ambispora gerdemannii</name>
    <dbReference type="NCBI Taxonomy" id="144530"/>
    <lineage>
        <taxon>Eukaryota</taxon>
        <taxon>Fungi</taxon>
        <taxon>Fungi incertae sedis</taxon>
        <taxon>Mucoromycota</taxon>
        <taxon>Glomeromycotina</taxon>
        <taxon>Glomeromycetes</taxon>
        <taxon>Archaeosporales</taxon>
        <taxon>Ambisporaceae</taxon>
        <taxon>Ambispora</taxon>
    </lineage>
</organism>
<evidence type="ECO:0000256" key="7">
    <source>
        <dbReference type="ARBA" id="ARBA00022801"/>
    </source>
</evidence>
<evidence type="ECO:0000313" key="12">
    <source>
        <dbReference type="Proteomes" id="UP000789831"/>
    </source>
</evidence>
<dbReference type="EMBL" id="CAJVPL010002607">
    <property type="protein sequence ID" value="CAG8615240.1"/>
    <property type="molecule type" value="Genomic_DNA"/>
</dbReference>
<feature type="active site" evidence="8">
    <location>
        <position position="109"/>
    </location>
</feature>
<dbReference type="InterPro" id="IPR021109">
    <property type="entry name" value="Peptidase_aspartic_dom_sf"/>
</dbReference>
<keyword evidence="12" id="KW-1185">Reference proteome</keyword>
<keyword evidence="5" id="KW-0732">Signal</keyword>
<evidence type="ECO:0000256" key="8">
    <source>
        <dbReference type="PIRSR" id="PIRSR601461-1"/>
    </source>
</evidence>
<feature type="domain" description="Peptidase A1" evidence="10">
    <location>
        <begin position="91"/>
        <end position="411"/>
    </location>
</feature>
<evidence type="ECO:0000256" key="4">
    <source>
        <dbReference type="ARBA" id="ARBA00022670"/>
    </source>
</evidence>
<evidence type="ECO:0000313" key="11">
    <source>
        <dbReference type="EMBL" id="CAG8615240.1"/>
    </source>
</evidence>
<dbReference type="CDD" id="cd05471">
    <property type="entry name" value="pepsin_like"/>
    <property type="match status" value="1"/>
</dbReference>
<keyword evidence="6 9" id="KW-0064">Aspartyl protease</keyword>
<sequence>MNSQNGEHDDKITTPEVLTMPLKTQPNFRRIARDHAIRAIAKFKSLESDNISLKAQPQYDTSESQFTVKTLNTSGKGGKIGLIDYQSDSEWYGEIYLGTPPQVFNVVFDTGSSDMWVFGPDANLEHRDGSGTYPHHIYDYTKSSSYKYDGRGWNITYGDSGKVGGYLARELVLIGGIRVPGQLFGVVLQTTELYASDIIDGLVGLGFKSNTAVKGIKPLFDNMIDRNVLQRNLFSVAYVKEADGNPGGGEICFGRINPEYYTGEILYLLATQPSSYWEVRVDNVHVGNNAPLNKSGKLIIDTGSSIMLMPSSVTAAIYAQIPGSLYDSDYGGWLLPIDSDPSISVYFVFSGREFAVPVSDLIWDPIPDTNLAGGGIQIQPGTYWIFGGIFIKNVYLIFDRSDSESPKVGIATRA</sequence>
<dbReference type="InterPro" id="IPR001461">
    <property type="entry name" value="Aspartic_peptidase_A1"/>
</dbReference>
<accession>A0A9N9GNV6</accession>
<dbReference type="PANTHER" id="PTHR47966">
    <property type="entry name" value="BETA-SITE APP-CLEAVING ENZYME, ISOFORM A-RELATED"/>
    <property type="match status" value="1"/>
</dbReference>
<dbReference type="PROSITE" id="PS51767">
    <property type="entry name" value="PEPTIDASE_A1"/>
    <property type="match status" value="1"/>
</dbReference>
<dbReference type="InterPro" id="IPR033121">
    <property type="entry name" value="PEPTIDASE_A1"/>
</dbReference>
<evidence type="ECO:0000256" key="1">
    <source>
        <dbReference type="ARBA" id="ARBA00001130"/>
    </source>
</evidence>
<dbReference type="Proteomes" id="UP000789831">
    <property type="component" value="Unassembled WGS sequence"/>
</dbReference>
<dbReference type="Gene3D" id="2.40.70.10">
    <property type="entry name" value="Acid Proteases"/>
    <property type="match status" value="2"/>
</dbReference>
<dbReference type="EC" id="3.4.23.21" evidence="3"/>
<evidence type="ECO:0000256" key="6">
    <source>
        <dbReference type="ARBA" id="ARBA00022750"/>
    </source>
</evidence>
<gene>
    <name evidence="11" type="ORF">AGERDE_LOCUS9798</name>
</gene>
<dbReference type="InterPro" id="IPR001969">
    <property type="entry name" value="Aspartic_peptidase_AS"/>
</dbReference>
<reference evidence="11" key="1">
    <citation type="submission" date="2021-06" db="EMBL/GenBank/DDBJ databases">
        <authorList>
            <person name="Kallberg Y."/>
            <person name="Tangrot J."/>
            <person name="Rosling A."/>
        </authorList>
    </citation>
    <scope>NUCLEOTIDE SEQUENCE</scope>
    <source>
        <strain evidence="11">MT106</strain>
    </source>
</reference>
<comment type="caution">
    <text evidence="11">The sequence shown here is derived from an EMBL/GenBank/DDBJ whole genome shotgun (WGS) entry which is preliminary data.</text>
</comment>
<comment type="catalytic activity">
    <reaction evidence="1">
        <text>Hydrolysis of proteins with broad specificity similar to that of pepsin A, preferring hydrophobic residues at P1 and P1'. Clots milk and activates trypsinogen. Does not cleave 4-Gln-|-His-5, but does cleave 10-His-|-Leu-11 and 12-Val-|-Glu-13 in B chain of insulin.</text>
        <dbReference type="EC" id="3.4.23.21"/>
    </reaction>
</comment>
<keyword evidence="7 9" id="KW-0378">Hydrolase</keyword>
<evidence type="ECO:0000259" key="10">
    <source>
        <dbReference type="PROSITE" id="PS51767"/>
    </source>
</evidence>
<dbReference type="Pfam" id="PF00026">
    <property type="entry name" value="Asp"/>
    <property type="match status" value="1"/>
</dbReference>
<dbReference type="AlphaFoldDB" id="A0A9N9GNV6"/>
<dbReference type="FunFam" id="2.40.70.10:FF:000115">
    <property type="entry name" value="Lysosomal aspartic protease"/>
    <property type="match status" value="1"/>
</dbReference>
<name>A0A9N9GNV6_9GLOM</name>
<dbReference type="GO" id="GO:0006508">
    <property type="term" value="P:proteolysis"/>
    <property type="evidence" value="ECO:0007669"/>
    <property type="project" value="UniProtKB-KW"/>
</dbReference>
<dbReference type="PANTHER" id="PTHR47966:SF51">
    <property type="entry name" value="BETA-SITE APP-CLEAVING ENZYME, ISOFORM A-RELATED"/>
    <property type="match status" value="1"/>
</dbReference>
<protein>
    <recommendedName>
        <fullName evidence="3">rhizopuspepsin</fullName>
        <ecNumber evidence="3">3.4.23.21</ecNumber>
    </recommendedName>
</protein>
<evidence type="ECO:0000256" key="5">
    <source>
        <dbReference type="ARBA" id="ARBA00022729"/>
    </source>
</evidence>
<proteinExistence type="inferred from homology"/>